<protein>
    <recommendedName>
        <fullName evidence="4">RNA recognition motif-containing protein</fullName>
    </recommendedName>
</protein>
<dbReference type="EMBL" id="JBFMKM010000014">
    <property type="protein sequence ID" value="KAL1297893.1"/>
    <property type="molecule type" value="Genomic_DNA"/>
</dbReference>
<evidence type="ECO:0000313" key="2">
    <source>
        <dbReference type="EMBL" id="KAL1297893.1"/>
    </source>
</evidence>
<dbReference type="GeneID" id="95980110"/>
<gene>
    <name evidence="2" type="ORF">AAFC00_006411</name>
</gene>
<reference evidence="2 3" key="1">
    <citation type="submission" date="2024-07" db="EMBL/GenBank/DDBJ databases">
        <title>Draft sequence of the Neodothiora populina.</title>
        <authorList>
            <person name="Drown D.D."/>
            <person name="Schuette U.S."/>
            <person name="Buechlein A.B."/>
            <person name="Rusch D.R."/>
            <person name="Winton L.W."/>
            <person name="Adams G.A."/>
        </authorList>
    </citation>
    <scope>NUCLEOTIDE SEQUENCE [LARGE SCALE GENOMIC DNA]</scope>
    <source>
        <strain evidence="2 3">CPC 39397</strain>
    </source>
</reference>
<evidence type="ECO:0000313" key="3">
    <source>
        <dbReference type="Proteomes" id="UP001562354"/>
    </source>
</evidence>
<comment type="caution">
    <text evidence="2">The sequence shown here is derived from an EMBL/GenBank/DDBJ whole genome shotgun (WGS) entry which is preliminary data.</text>
</comment>
<keyword evidence="3" id="KW-1185">Reference proteome</keyword>
<evidence type="ECO:0008006" key="4">
    <source>
        <dbReference type="Google" id="ProtNLM"/>
    </source>
</evidence>
<sequence length="470" mass="51423">MPPFPGENLLLTLFVDVHYFFQPPTSKPAHHRFDRRSYLYLYQDVSQRRARIEIANSAGTPDQDSFDGYLDSVVVKYKHQQSNSVSIGVDALASRSTASLPGQSQWRIPAYDLQNAQKYLFKLHALDVYFWTASDASRFLECMKRLLPQDQLDFDEGPLPVEHRDSMSPVVEKLENAAVHTSPRPQPATYTLPQRVASISPPQSTPSFAPYNPAAPAAPEPIAYREKTPPPPDAEAGTGLVGVANHGNNPQSVAQPQLSHHLSYQQTPSQSSFPGPPQRSASSQSVPPPPQSTSNVANMGAPYQHARYELSGPSFDLSARSHNSVNDPTQFTHVQYANHPQQNYLQSPSFSIQSPGLPGTPSAPPPYGQLTPLQSPNVPGAGFQNAGYSGPPGHPVGGYSSYTYASQSQHPQAGTESYGVHDQVYRPTEEEASHGKIKKAQPFKPGTFEEKVGKLEKGVGRLLRKIDNKI</sequence>
<proteinExistence type="predicted"/>
<dbReference type="Proteomes" id="UP001562354">
    <property type="component" value="Unassembled WGS sequence"/>
</dbReference>
<feature type="region of interest" description="Disordered" evidence="1">
    <location>
        <begin position="197"/>
        <end position="298"/>
    </location>
</feature>
<feature type="compositionally biased region" description="Low complexity" evidence="1">
    <location>
        <begin position="206"/>
        <end position="222"/>
    </location>
</feature>
<feature type="compositionally biased region" description="Polar residues" evidence="1">
    <location>
        <begin position="246"/>
        <end position="273"/>
    </location>
</feature>
<organism evidence="2 3">
    <name type="scientific">Neodothiora populina</name>
    <dbReference type="NCBI Taxonomy" id="2781224"/>
    <lineage>
        <taxon>Eukaryota</taxon>
        <taxon>Fungi</taxon>
        <taxon>Dikarya</taxon>
        <taxon>Ascomycota</taxon>
        <taxon>Pezizomycotina</taxon>
        <taxon>Dothideomycetes</taxon>
        <taxon>Dothideomycetidae</taxon>
        <taxon>Dothideales</taxon>
        <taxon>Dothioraceae</taxon>
        <taxon>Neodothiora</taxon>
    </lineage>
</organism>
<dbReference type="RefSeq" id="XP_069197575.1">
    <property type="nucleotide sequence ID" value="XM_069346363.1"/>
</dbReference>
<feature type="compositionally biased region" description="Polar residues" evidence="1">
    <location>
        <begin position="400"/>
        <end position="415"/>
    </location>
</feature>
<feature type="region of interest" description="Disordered" evidence="1">
    <location>
        <begin position="345"/>
        <end position="422"/>
    </location>
</feature>
<name>A0ABR3P597_9PEZI</name>
<evidence type="ECO:0000256" key="1">
    <source>
        <dbReference type="SAM" id="MobiDB-lite"/>
    </source>
</evidence>
<accession>A0ABR3P597</accession>
<feature type="compositionally biased region" description="Polar residues" evidence="1">
    <location>
        <begin position="345"/>
        <end position="354"/>
    </location>
</feature>